<dbReference type="SMART" id="SM00848">
    <property type="entry name" value="Inhibitor_I29"/>
    <property type="match status" value="1"/>
</dbReference>
<organism evidence="3 4">
    <name type="scientific">Leptosia nina</name>
    <dbReference type="NCBI Taxonomy" id="320188"/>
    <lineage>
        <taxon>Eukaryota</taxon>
        <taxon>Metazoa</taxon>
        <taxon>Ecdysozoa</taxon>
        <taxon>Arthropoda</taxon>
        <taxon>Hexapoda</taxon>
        <taxon>Insecta</taxon>
        <taxon>Pterygota</taxon>
        <taxon>Neoptera</taxon>
        <taxon>Endopterygota</taxon>
        <taxon>Lepidoptera</taxon>
        <taxon>Glossata</taxon>
        <taxon>Ditrysia</taxon>
        <taxon>Papilionoidea</taxon>
        <taxon>Pieridae</taxon>
        <taxon>Pierinae</taxon>
        <taxon>Leptosia</taxon>
    </lineage>
</organism>
<feature type="chain" id="PRO_5043920286" description="Cathepsin propeptide inhibitor domain-containing protein" evidence="1">
    <location>
        <begin position="19"/>
        <end position="100"/>
    </location>
</feature>
<evidence type="ECO:0000256" key="1">
    <source>
        <dbReference type="SAM" id="SignalP"/>
    </source>
</evidence>
<feature type="signal peptide" evidence="1">
    <location>
        <begin position="1"/>
        <end position="18"/>
    </location>
</feature>
<keyword evidence="4" id="KW-1185">Reference proteome</keyword>
<comment type="caution">
    <text evidence="3">The sequence shown here is derived from an EMBL/GenBank/DDBJ whole genome shotgun (WGS) entry which is preliminary data.</text>
</comment>
<keyword evidence="1" id="KW-0732">Signal</keyword>
<dbReference type="SUPFAM" id="SSF54001">
    <property type="entry name" value="Cysteine proteinases"/>
    <property type="match status" value="1"/>
</dbReference>
<accession>A0AAV1JDN5</accession>
<evidence type="ECO:0000313" key="3">
    <source>
        <dbReference type="EMBL" id="CAK1547242.1"/>
    </source>
</evidence>
<dbReference type="InterPro" id="IPR038765">
    <property type="entry name" value="Papain-like_cys_pep_sf"/>
</dbReference>
<dbReference type="InterPro" id="IPR013201">
    <property type="entry name" value="Prot_inhib_I29"/>
</dbReference>
<gene>
    <name evidence="3" type="ORF">LNINA_LOCUS6733</name>
</gene>
<feature type="domain" description="Cathepsin propeptide inhibitor" evidence="2">
    <location>
        <begin position="34"/>
        <end position="89"/>
    </location>
</feature>
<dbReference type="AlphaFoldDB" id="A0AAV1JDN5"/>
<proteinExistence type="predicted"/>
<sequence>MVRLVFVAVLITAAVVFGATRKPYYDINDASALFEKYVRDYHKVYKNEADRAEHYAAFVNTLKVINKANAENSATFDLNQFADYTPEEQKWLHGLLPLNQ</sequence>
<evidence type="ECO:0000313" key="4">
    <source>
        <dbReference type="Proteomes" id="UP001497472"/>
    </source>
</evidence>
<dbReference type="Proteomes" id="UP001497472">
    <property type="component" value="Unassembled WGS sequence"/>
</dbReference>
<evidence type="ECO:0000259" key="2">
    <source>
        <dbReference type="SMART" id="SM00848"/>
    </source>
</evidence>
<protein>
    <recommendedName>
        <fullName evidence="2">Cathepsin propeptide inhibitor domain-containing protein</fullName>
    </recommendedName>
</protein>
<dbReference type="EMBL" id="CAVLEF010000009">
    <property type="protein sequence ID" value="CAK1547242.1"/>
    <property type="molecule type" value="Genomic_DNA"/>
</dbReference>
<dbReference type="Gene3D" id="1.10.287.2250">
    <property type="match status" value="1"/>
</dbReference>
<reference evidence="3 4" key="1">
    <citation type="submission" date="2023-11" db="EMBL/GenBank/DDBJ databases">
        <authorList>
            <person name="Okamura Y."/>
        </authorList>
    </citation>
    <scope>NUCLEOTIDE SEQUENCE [LARGE SCALE GENOMIC DNA]</scope>
</reference>
<dbReference type="Pfam" id="PF08246">
    <property type="entry name" value="Inhibitor_I29"/>
    <property type="match status" value="1"/>
</dbReference>
<name>A0AAV1JDN5_9NEOP</name>